<dbReference type="Pfam" id="PF01739">
    <property type="entry name" value="CheR"/>
    <property type="match status" value="1"/>
</dbReference>
<reference evidence="7 8" key="1">
    <citation type="submission" date="2020-04" db="EMBL/GenBank/DDBJ databases">
        <title>Paraburkholderia sp. G-4-1-8 isolated from soil.</title>
        <authorList>
            <person name="Dahal R.H."/>
        </authorList>
    </citation>
    <scope>NUCLEOTIDE SEQUENCE [LARGE SCALE GENOMIC DNA]</scope>
    <source>
        <strain evidence="7 8">G-4-1-8</strain>
    </source>
</reference>
<feature type="domain" description="CheR-type methyltransferase" evidence="6">
    <location>
        <begin position="11"/>
        <end position="257"/>
    </location>
</feature>
<evidence type="ECO:0000256" key="4">
    <source>
        <dbReference type="PROSITE-ProRule" id="PRU00339"/>
    </source>
</evidence>
<dbReference type="RefSeq" id="WP_169499724.1">
    <property type="nucleotide sequence ID" value="NZ_JABBFZ010000014.1"/>
</dbReference>
<keyword evidence="2" id="KW-0808">Transferase</keyword>
<keyword evidence="8" id="KW-1185">Reference proteome</keyword>
<evidence type="ECO:0000313" key="8">
    <source>
        <dbReference type="Proteomes" id="UP000583127"/>
    </source>
</evidence>
<evidence type="ECO:0000256" key="2">
    <source>
        <dbReference type="ARBA" id="ARBA00022679"/>
    </source>
</evidence>
<evidence type="ECO:0000256" key="5">
    <source>
        <dbReference type="SAM" id="MobiDB-lite"/>
    </source>
</evidence>
<dbReference type="InterPro" id="IPR019734">
    <property type="entry name" value="TPR_rpt"/>
</dbReference>
<name>A0A7X9ZZT6_9BURK</name>
<dbReference type="GO" id="GO:0032259">
    <property type="term" value="P:methylation"/>
    <property type="evidence" value="ECO:0007669"/>
    <property type="project" value="UniProtKB-KW"/>
</dbReference>
<dbReference type="PROSITE" id="PS50123">
    <property type="entry name" value="CHER"/>
    <property type="match status" value="1"/>
</dbReference>
<keyword evidence="1" id="KW-0489">Methyltransferase</keyword>
<dbReference type="AlphaFoldDB" id="A0A7X9ZZT6"/>
<dbReference type="GO" id="GO:0008757">
    <property type="term" value="F:S-adenosylmethionine-dependent methyltransferase activity"/>
    <property type="evidence" value="ECO:0007669"/>
    <property type="project" value="InterPro"/>
</dbReference>
<dbReference type="InterPro" id="IPR000780">
    <property type="entry name" value="CheR_MeTrfase"/>
</dbReference>
<dbReference type="PANTHER" id="PTHR24422:SF19">
    <property type="entry name" value="CHEMOTAXIS PROTEIN METHYLTRANSFERASE"/>
    <property type="match status" value="1"/>
</dbReference>
<dbReference type="InterPro" id="IPR022642">
    <property type="entry name" value="CheR_C"/>
</dbReference>
<dbReference type="Proteomes" id="UP000583127">
    <property type="component" value="Unassembled WGS sequence"/>
</dbReference>
<dbReference type="SUPFAM" id="SSF53335">
    <property type="entry name" value="S-adenosyl-L-methionine-dependent methyltransferases"/>
    <property type="match status" value="1"/>
</dbReference>
<keyword evidence="3" id="KW-0949">S-adenosyl-L-methionine</keyword>
<dbReference type="EMBL" id="JABBFZ010000014">
    <property type="protein sequence ID" value="NML33503.1"/>
    <property type="molecule type" value="Genomic_DNA"/>
</dbReference>
<evidence type="ECO:0000256" key="1">
    <source>
        <dbReference type="ARBA" id="ARBA00022603"/>
    </source>
</evidence>
<dbReference type="InterPro" id="IPR050903">
    <property type="entry name" value="Bact_Chemotaxis_MeTrfase"/>
</dbReference>
<proteinExistence type="predicted"/>
<feature type="region of interest" description="Disordered" evidence="5">
    <location>
        <begin position="390"/>
        <end position="424"/>
    </location>
</feature>
<gene>
    <name evidence="7" type="ORF">HHL14_22045</name>
</gene>
<protein>
    <submittedName>
        <fullName evidence="7">Chemotaxis protein CheR</fullName>
    </submittedName>
</protein>
<dbReference type="SMART" id="SM00138">
    <property type="entry name" value="MeTrc"/>
    <property type="match status" value="1"/>
</dbReference>
<feature type="repeat" description="TPR" evidence="4">
    <location>
        <begin position="462"/>
        <end position="495"/>
    </location>
</feature>
<evidence type="ECO:0000313" key="7">
    <source>
        <dbReference type="EMBL" id="NML33503.1"/>
    </source>
</evidence>
<evidence type="ECO:0000259" key="6">
    <source>
        <dbReference type="PROSITE" id="PS50123"/>
    </source>
</evidence>
<dbReference type="Gene3D" id="3.40.50.150">
    <property type="entry name" value="Vaccinia Virus protein VP39"/>
    <property type="match status" value="1"/>
</dbReference>
<dbReference type="PROSITE" id="PS50005">
    <property type="entry name" value="TPR"/>
    <property type="match status" value="1"/>
</dbReference>
<accession>A0A7X9ZZT6</accession>
<sequence>MNAHHDNAPLYRHFTALLHRTMGLDASSLGLHAIERAVDQHVAGWRETACADATLADYWNAVQASPALLQALIETLTVPETWFFRDADAFRALARLAHERLDERLRTRGHTLPLRILSLPCSTGEEPYTIAMALFDAGLDAAQFRIDAMDINERSLALAQRAHYGRNSFRGNALAFRDAHFSRTEDGWRLAPRIVDTVRFAHANLMQLDAAALGVYDFVFCRNVLIYFDRDTQQIALQALNSVLADGGTLFVGPAETGLLMRYGMQSAKIPLAFAFHRAAPDNTQANGWHTAPLATAAALAMTPPPALVLASAPVYSAEPFAWPDPVARNPFDACTPQWAVPPTTSTSASTSGAAAQPRWSTVQAAPQAKPAFGAPIGAASVVRGIPAGTPQIDTSVSAPGHAQRRPQASTPMHNPSPDIPGAPLAAARDTLRAAHDLADAGRLDEAAAAVNAYLEQHAPYADAFYLLGVLADANGETNVARGQYRKALYLDPQHAEALAHLAALLELEGDRDGARLLMQRASRAQGVSRA</sequence>
<dbReference type="PRINTS" id="PR00996">
    <property type="entry name" value="CHERMTFRASE"/>
</dbReference>
<dbReference type="SUPFAM" id="SSF48452">
    <property type="entry name" value="TPR-like"/>
    <property type="match status" value="1"/>
</dbReference>
<organism evidence="7 8">
    <name type="scientific">Paraburkholderia antibiotica</name>
    <dbReference type="NCBI Taxonomy" id="2728839"/>
    <lineage>
        <taxon>Bacteria</taxon>
        <taxon>Pseudomonadati</taxon>
        <taxon>Pseudomonadota</taxon>
        <taxon>Betaproteobacteria</taxon>
        <taxon>Burkholderiales</taxon>
        <taxon>Burkholderiaceae</taxon>
        <taxon>Paraburkholderia</taxon>
    </lineage>
</organism>
<dbReference type="PANTHER" id="PTHR24422">
    <property type="entry name" value="CHEMOTAXIS PROTEIN METHYLTRANSFERASE"/>
    <property type="match status" value="1"/>
</dbReference>
<keyword evidence="4" id="KW-0802">TPR repeat</keyword>
<dbReference type="CDD" id="cd02440">
    <property type="entry name" value="AdoMet_MTases"/>
    <property type="match status" value="1"/>
</dbReference>
<dbReference type="Gene3D" id="1.25.40.10">
    <property type="entry name" value="Tetratricopeptide repeat domain"/>
    <property type="match status" value="1"/>
</dbReference>
<dbReference type="InterPro" id="IPR029063">
    <property type="entry name" value="SAM-dependent_MTases_sf"/>
</dbReference>
<dbReference type="InterPro" id="IPR011990">
    <property type="entry name" value="TPR-like_helical_dom_sf"/>
</dbReference>
<evidence type="ECO:0000256" key="3">
    <source>
        <dbReference type="ARBA" id="ARBA00022691"/>
    </source>
</evidence>
<comment type="caution">
    <text evidence="7">The sequence shown here is derived from an EMBL/GenBank/DDBJ whole genome shotgun (WGS) entry which is preliminary data.</text>
</comment>